<evidence type="ECO:0000313" key="1">
    <source>
        <dbReference type="EMBL" id="EJW91884.1"/>
    </source>
</evidence>
<protein>
    <submittedName>
        <fullName evidence="1">Type II restriction enzyme NlaIV</fullName>
    </submittedName>
</protein>
<dbReference type="AlphaFoldDB" id="J9FWY7"/>
<comment type="caution">
    <text evidence="1">The sequence shown here is derived from an EMBL/GenBank/DDBJ whole genome shotgun (WGS) entry which is preliminary data.</text>
</comment>
<dbReference type="EMBL" id="AMCI01007885">
    <property type="protein sequence ID" value="EJW91884.1"/>
    <property type="molecule type" value="Genomic_DNA"/>
</dbReference>
<dbReference type="GO" id="GO:0009036">
    <property type="term" value="F:type II site-specific deoxyribonuclease activity"/>
    <property type="evidence" value="ECO:0007669"/>
    <property type="project" value="InterPro"/>
</dbReference>
<gene>
    <name evidence="1" type="ORF">EVA_20006</name>
</gene>
<dbReference type="InterPro" id="IPR019064">
    <property type="entry name" value="Restrct_endonuc_II_NlaIV"/>
</dbReference>
<dbReference type="Pfam" id="PF09564">
    <property type="entry name" value="RE_NgoBV"/>
    <property type="match status" value="1"/>
</dbReference>
<sequence>MKSFIGSPNFDIGSFRSYINEIIDCPWKLHTKYLLIKYKMEENGGLVVIENFWLKNIWEITCTSASWPLKVQCKRNVISNIRPATWYSEHATFRPFDCLEDFLAALEQTLYKYHDTNNLADHWSDRLCESYERYYGKELILPRWMDIKKKYQTE</sequence>
<accession>J9FWY7</accession>
<reference evidence="1" key="1">
    <citation type="journal article" date="2012" name="PLoS ONE">
        <title>Gene sets for utilization of primary and secondary nutrition supplies in the distal gut of endangered iberian lynx.</title>
        <authorList>
            <person name="Alcaide M."/>
            <person name="Messina E."/>
            <person name="Richter M."/>
            <person name="Bargiela R."/>
            <person name="Peplies J."/>
            <person name="Huws S.A."/>
            <person name="Newbold C.J."/>
            <person name="Golyshin P.N."/>
            <person name="Simon M.A."/>
            <person name="Lopez G."/>
            <person name="Yakimov M.M."/>
            <person name="Ferrer M."/>
        </authorList>
    </citation>
    <scope>NUCLEOTIDE SEQUENCE</scope>
</reference>
<organism evidence="1">
    <name type="scientific">gut metagenome</name>
    <dbReference type="NCBI Taxonomy" id="749906"/>
    <lineage>
        <taxon>unclassified sequences</taxon>
        <taxon>metagenomes</taxon>
        <taxon>organismal metagenomes</taxon>
    </lineage>
</organism>
<name>J9FWY7_9ZZZZ</name>
<proteinExistence type="predicted"/>